<dbReference type="RefSeq" id="WP_013629151.1">
    <property type="nucleotide sequence ID" value="NC_015174.1"/>
</dbReference>
<keyword evidence="2" id="KW-0472">Membrane</keyword>
<dbReference type="HOGENOM" id="CLU_1146274_0_0_0"/>
<evidence type="ECO:0000256" key="2">
    <source>
        <dbReference type="SAM" id="Phobius"/>
    </source>
</evidence>
<reference evidence="4" key="1">
    <citation type="submission" date="2011-02" db="EMBL/GenBank/DDBJ databases">
        <title>The complete genome of Planctomyces brasiliensis DSM 5305.</title>
        <authorList>
            <person name="Lucas S."/>
            <person name="Copeland A."/>
            <person name="Lapidus A."/>
            <person name="Bruce D."/>
            <person name="Goodwin L."/>
            <person name="Pitluck S."/>
            <person name="Kyrpides N."/>
            <person name="Mavromatis K."/>
            <person name="Pagani I."/>
            <person name="Ivanova N."/>
            <person name="Ovchinnikova G."/>
            <person name="Lu M."/>
            <person name="Detter J.C."/>
            <person name="Han C."/>
            <person name="Land M."/>
            <person name="Hauser L."/>
            <person name="Markowitz V."/>
            <person name="Cheng J.-F."/>
            <person name="Hugenholtz P."/>
            <person name="Woyke T."/>
            <person name="Wu D."/>
            <person name="Tindall B."/>
            <person name="Pomrenke H.G."/>
            <person name="Brambilla E."/>
            <person name="Klenk H.-P."/>
            <person name="Eisen J.A."/>
        </authorList>
    </citation>
    <scope>NUCLEOTIDE SEQUENCE [LARGE SCALE GENOMIC DNA]</scope>
    <source>
        <strain evidence="4">ATCC 49424 / DSM 5305 / JCM 21570 / NBRC 103401 / IFAM 1448</strain>
    </source>
</reference>
<dbReference type="Proteomes" id="UP000006860">
    <property type="component" value="Chromosome"/>
</dbReference>
<evidence type="ECO:0000256" key="1">
    <source>
        <dbReference type="SAM" id="MobiDB-lite"/>
    </source>
</evidence>
<gene>
    <name evidence="3" type="ordered locus">Plabr_2830</name>
</gene>
<feature type="transmembrane region" description="Helical" evidence="2">
    <location>
        <begin position="71"/>
        <end position="91"/>
    </location>
</feature>
<keyword evidence="2" id="KW-0812">Transmembrane</keyword>
<feature type="transmembrane region" description="Helical" evidence="2">
    <location>
        <begin position="103"/>
        <end position="125"/>
    </location>
</feature>
<protein>
    <submittedName>
        <fullName evidence="3">Membrane associated protein</fullName>
    </submittedName>
</protein>
<accession>F0STG7</accession>
<keyword evidence="4" id="KW-1185">Reference proteome</keyword>
<feature type="region of interest" description="Disordered" evidence="1">
    <location>
        <begin position="252"/>
        <end position="278"/>
    </location>
</feature>
<dbReference type="AlphaFoldDB" id="F0STG7"/>
<proteinExistence type="predicted"/>
<evidence type="ECO:0000313" key="3">
    <source>
        <dbReference type="EMBL" id="ADY60429.1"/>
    </source>
</evidence>
<dbReference type="KEGG" id="pbs:Plabr_2830"/>
<dbReference type="STRING" id="756272.Plabr_2830"/>
<name>F0STG7_RUBBR</name>
<dbReference type="EMBL" id="CP002546">
    <property type="protein sequence ID" value="ADY60429.1"/>
    <property type="molecule type" value="Genomic_DNA"/>
</dbReference>
<organism evidence="3 4">
    <name type="scientific">Rubinisphaera brasiliensis (strain ATCC 49424 / DSM 5305 / JCM 21570 / IAM 15109 / NBRC 103401 / IFAM 1448)</name>
    <name type="common">Planctomyces brasiliensis</name>
    <dbReference type="NCBI Taxonomy" id="756272"/>
    <lineage>
        <taxon>Bacteria</taxon>
        <taxon>Pseudomonadati</taxon>
        <taxon>Planctomycetota</taxon>
        <taxon>Planctomycetia</taxon>
        <taxon>Planctomycetales</taxon>
        <taxon>Planctomycetaceae</taxon>
        <taxon>Rubinisphaera</taxon>
    </lineage>
</organism>
<keyword evidence="2" id="KW-1133">Transmembrane helix</keyword>
<sequence length="278" mass="30631">MTHQSPSASPAGYQQLNPDRILETIEQLRRRINERFPQAGLASVCGELYEVARDARRTAEDIARPMWGLRIATYVVIALIGGMAILGFNYFEWEGDSSDIREVIPLMEAAFNDLILIGAAVLFLMTVEVRVKRKRALTAIHRLRSIAHIIDMHQLTKDPERMLHTDGINDTASSPKRSYTSFELGRYLDYCTEMLSLTGKVAAMYVESFPDAQAVGAVNELESLTTGLSRKIWQKIMVLNTDTGLTAQEVSSSTAADKISANTSQTAASDSNPTGATS</sequence>
<dbReference type="eggNOG" id="ENOG502ZSEY">
    <property type="taxonomic scope" value="Bacteria"/>
</dbReference>
<evidence type="ECO:0000313" key="4">
    <source>
        <dbReference type="Proteomes" id="UP000006860"/>
    </source>
</evidence>